<gene>
    <name evidence="2" type="primary">PgaX-1</name>
    <name evidence="2" type="ORF">CSHISOI_09045</name>
</gene>
<protein>
    <submittedName>
        <fullName evidence="2">Putative exopolygalacturonase X</fullName>
    </submittedName>
</protein>
<comment type="caution">
    <text evidence="2">The sequence shown here is derived from an EMBL/GenBank/DDBJ whole genome shotgun (WGS) entry which is preliminary data.</text>
</comment>
<accession>A0A5Q4BI47</accession>
<reference evidence="2 3" key="1">
    <citation type="journal article" date="2019" name="Sci. Rep.">
        <title>Colletotrichum shisoi sp. nov., an anthracnose pathogen of Perilla frutescens in Japan: molecular phylogenetic, morphological and genomic evidence.</title>
        <authorList>
            <person name="Gan P."/>
            <person name="Tsushima A."/>
            <person name="Hiroyama R."/>
            <person name="Narusaka M."/>
            <person name="Takano Y."/>
            <person name="Narusaka Y."/>
            <person name="Kawaradani M."/>
            <person name="Damm U."/>
            <person name="Shirasu K."/>
        </authorList>
    </citation>
    <scope>NUCLEOTIDE SEQUENCE [LARGE SCALE GENOMIC DNA]</scope>
    <source>
        <strain evidence="2 3">PG-2018a</strain>
    </source>
</reference>
<name>A0A5Q4BI47_9PEZI</name>
<evidence type="ECO:0000313" key="2">
    <source>
        <dbReference type="EMBL" id="TQN66377.1"/>
    </source>
</evidence>
<dbReference type="Proteomes" id="UP000326340">
    <property type="component" value="Unassembled WGS sequence"/>
</dbReference>
<feature type="signal peptide" evidence="1">
    <location>
        <begin position="1"/>
        <end position="21"/>
    </location>
</feature>
<proteinExistence type="predicted"/>
<feature type="chain" id="PRO_5024933126" evidence="1">
    <location>
        <begin position="22"/>
        <end position="81"/>
    </location>
</feature>
<organism evidence="2 3">
    <name type="scientific">Colletotrichum shisoi</name>
    <dbReference type="NCBI Taxonomy" id="2078593"/>
    <lineage>
        <taxon>Eukaryota</taxon>
        <taxon>Fungi</taxon>
        <taxon>Dikarya</taxon>
        <taxon>Ascomycota</taxon>
        <taxon>Pezizomycotina</taxon>
        <taxon>Sordariomycetes</taxon>
        <taxon>Hypocreomycetidae</taxon>
        <taxon>Glomerellales</taxon>
        <taxon>Glomerellaceae</taxon>
        <taxon>Colletotrichum</taxon>
        <taxon>Colletotrichum destructivum species complex</taxon>
    </lineage>
</organism>
<dbReference type="InterPro" id="IPR011050">
    <property type="entry name" value="Pectin_lyase_fold/virulence"/>
</dbReference>
<dbReference type="SUPFAM" id="SSF51126">
    <property type="entry name" value="Pectin lyase-like"/>
    <property type="match status" value="1"/>
</dbReference>
<sequence>MLATRLLLGVLFPSAIVNAFADLGPVKGLDRRQPKAAKCVVPANGDGTNDAPAILKAFDDCKSNGHIVFENTTYYDVYTHS</sequence>
<dbReference type="AlphaFoldDB" id="A0A5Q4BI47"/>
<keyword evidence="1" id="KW-0732">Signal</keyword>
<keyword evidence="3" id="KW-1185">Reference proteome</keyword>
<evidence type="ECO:0000256" key="1">
    <source>
        <dbReference type="SAM" id="SignalP"/>
    </source>
</evidence>
<dbReference type="EMBL" id="PUHP01001226">
    <property type="protein sequence ID" value="TQN66377.1"/>
    <property type="molecule type" value="Genomic_DNA"/>
</dbReference>
<evidence type="ECO:0000313" key="3">
    <source>
        <dbReference type="Proteomes" id="UP000326340"/>
    </source>
</evidence>
<dbReference type="OrthoDB" id="187139at2759"/>